<accession>A0A0F9NQE7</accession>
<dbReference type="AlphaFoldDB" id="A0A0F9NQE7"/>
<reference evidence="1" key="1">
    <citation type="journal article" date="2015" name="Nature">
        <title>Complex archaea that bridge the gap between prokaryotes and eukaryotes.</title>
        <authorList>
            <person name="Spang A."/>
            <person name="Saw J.H."/>
            <person name="Jorgensen S.L."/>
            <person name="Zaremba-Niedzwiedzka K."/>
            <person name="Martijn J."/>
            <person name="Lind A.E."/>
            <person name="van Eijk R."/>
            <person name="Schleper C."/>
            <person name="Guy L."/>
            <person name="Ettema T.J."/>
        </authorList>
    </citation>
    <scope>NUCLEOTIDE SEQUENCE</scope>
</reference>
<gene>
    <name evidence="1" type="ORF">LCGC14_0922210</name>
</gene>
<protein>
    <submittedName>
        <fullName evidence="1">Uncharacterized protein</fullName>
    </submittedName>
</protein>
<organism evidence="1">
    <name type="scientific">marine sediment metagenome</name>
    <dbReference type="NCBI Taxonomy" id="412755"/>
    <lineage>
        <taxon>unclassified sequences</taxon>
        <taxon>metagenomes</taxon>
        <taxon>ecological metagenomes</taxon>
    </lineage>
</organism>
<dbReference type="EMBL" id="LAZR01003123">
    <property type="protein sequence ID" value="KKN21740.1"/>
    <property type="molecule type" value="Genomic_DNA"/>
</dbReference>
<name>A0A0F9NQE7_9ZZZZ</name>
<comment type="caution">
    <text evidence="1">The sequence shown here is derived from an EMBL/GenBank/DDBJ whole genome shotgun (WGS) entry which is preliminary data.</text>
</comment>
<evidence type="ECO:0000313" key="1">
    <source>
        <dbReference type="EMBL" id="KKN21740.1"/>
    </source>
</evidence>
<sequence length="43" mass="4620">MVGQIGFWDVQDRLLQLSRVVSALVVENRTSEGVTEVATGMAG</sequence>
<proteinExistence type="predicted"/>